<comment type="caution">
    <text evidence="1">The sequence shown here is derived from an EMBL/GenBank/DDBJ whole genome shotgun (WGS) entry which is preliminary data.</text>
</comment>
<dbReference type="EMBL" id="JSYZ01000035">
    <property type="protein sequence ID" value="KPA87248.1"/>
    <property type="molecule type" value="Genomic_DNA"/>
</dbReference>
<evidence type="ECO:0000313" key="1">
    <source>
        <dbReference type="EMBL" id="KPA87248.1"/>
    </source>
</evidence>
<name>A0A0M9GC23_9PSED</name>
<gene>
    <name evidence="1" type="ORF">PF66_06253</name>
</gene>
<dbReference type="AlphaFoldDB" id="A0A0M9GC23"/>
<dbReference type="Proteomes" id="UP000037931">
    <property type="component" value="Unassembled WGS sequence"/>
</dbReference>
<accession>A0A0M9GC23</accession>
<protein>
    <submittedName>
        <fullName evidence="1">Uncharacterized protein</fullName>
    </submittedName>
</protein>
<organism evidence="1 2">
    <name type="scientific">Pseudomonas asplenii</name>
    <dbReference type="NCBI Taxonomy" id="53407"/>
    <lineage>
        <taxon>Bacteria</taxon>
        <taxon>Pseudomonadati</taxon>
        <taxon>Pseudomonadota</taxon>
        <taxon>Gammaproteobacteria</taxon>
        <taxon>Pseudomonadales</taxon>
        <taxon>Pseudomonadaceae</taxon>
        <taxon>Pseudomonas</taxon>
    </lineage>
</organism>
<dbReference type="OrthoDB" id="8638465at2"/>
<dbReference type="RefSeq" id="WP_054064770.1">
    <property type="nucleotide sequence ID" value="NZ_JSYZ01000035.1"/>
</dbReference>
<sequence>MPNGCFGSKADSCKGQQFYGFAIHCRLIAAAYLQTLNNLPQELWQMEEMEKIIAPGGRFAVKVAAWEARNSQWVYVPSLLDRQTQAVIFAFADPRWSMDQATWRSHATVHFVLRKFPGDHHPATLELLVNCANQTAVVVAGTEHKLAEIEQVLEAAFEKKPSAS</sequence>
<dbReference type="PATRIC" id="fig|50340.43.peg.4489"/>
<proteinExistence type="predicted"/>
<keyword evidence="2" id="KW-1185">Reference proteome</keyword>
<reference evidence="1 2" key="1">
    <citation type="journal article" date="2015" name="PLoS ONE">
        <title>Rice-Infecting Pseudomonas Genomes Are Highly Accessorized and Harbor Multiple Putative Virulence Mechanisms to Cause Sheath Brown Rot.</title>
        <authorList>
            <person name="Quibod I.L."/>
            <person name="Grande G."/>
            <person name="Oreiro E.G."/>
            <person name="Borja F.N."/>
            <person name="Dossa G.S."/>
            <person name="Mauleon R."/>
            <person name="Cruz C.V."/>
            <person name="Oliva R."/>
        </authorList>
    </citation>
    <scope>NUCLEOTIDE SEQUENCE [LARGE SCALE GENOMIC DNA]</scope>
    <source>
        <strain evidence="1 2">IRRI 6609</strain>
    </source>
</reference>
<evidence type="ECO:0000313" key="2">
    <source>
        <dbReference type="Proteomes" id="UP000037931"/>
    </source>
</evidence>